<protein>
    <submittedName>
        <fullName evidence="2">Nucleotidyltransferase family protein</fullName>
    </submittedName>
</protein>
<proteinExistence type="predicted"/>
<keyword evidence="3" id="KW-1185">Reference proteome</keyword>
<dbReference type="AlphaFoldDB" id="A0A540WV15"/>
<feature type="domain" description="MobA-like NTP transferase" evidence="1">
    <location>
        <begin position="3"/>
        <end position="166"/>
    </location>
</feature>
<dbReference type="CDD" id="cd04182">
    <property type="entry name" value="GT_2_like_f"/>
    <property type="match status" value="1"/>
</dbReference>
<dbReference type="Proteomes" id="UP000315369">
    <property type="component" value="Unassembled WGS sequence"/>
</dbReference>
<dbReference type="Gene3D" id="3.90.550.10">
    <property type="entry name" value="Spore Coat Polysaccharide Biosynthesis Protein SpsA, Chain A"/>
    <property type="match status" value="1"/>
</dbReference>
<reference evidence="2 3" key="1">
    <citation type="submission" date="2019-06" db="EMBL/GenBank/DDBJ databases">
        <authorList>
            <person name="Livingstone P."/>
            <person name="Whitworth D."/>
        </authorList>
    </citation>
    <scope>NUCLEOTIDE SEQUENCE [LARGE SCALE GENOMIC DNA]</scope>
    <source>
        <strain evidence="2 3">AM401</strain>
    </source>
</reference>
<gene>
    <name evidence="2" type="ORF">FJV41_29885</name>
</gene>
<dbReference type="EMBL" id="VIFM01000146">
    <property type="protein sequence ID" value="TQF12284.1"/>
    <property type="molecule type" value="Genomic_DNA"/>
</dbReference>
<name>A0A540WV15_9BACT</name>
<organism evidence="2 3">
    <name type="scientific">Myxococcus llanfairpwllgwyngyllgogerychwyrndrobwllllantysiliogogogochensis</name>
    <dbReference type="NCBI Taxonomy" id="2590453"/>
    <lineage>
        <taxon>Bacteria</taxon>
        <taxon>Pseudomonadati</taxon>
        <taxon>Myxococcota</taxon>
        <taxon>Myxococcia</taxon>
        <taxon>Myxococcales</taxon>
        <taxon>Cystobacterineae</taxon>
        <taxon>Myxococcaceae</taxon>
        <taxon>Myxococcus</taxon>
    </lineage>
</organism>
<dbReference type="GO" id="GO:0016779">
    <property type="term" value="F:nucleotidyltransferase activity"/>
    <property type="evidence" value="ECO:0007669"/>
    <property type="project" value="UniProtKB-ARBA"/>
</dbReference>
<dbReference type="SUPFAM" id="SSF53448">
    <property type="entry name" value="Nucleotide-diphospho-sugar transferases"/>
    <property type="match status" value="1"/>
</dbReference>
<dbReference type="PANTHER" id="PTHR43777">
    <property type="entry name" value="MOLYBDENUM COFACTOR CYTIDYLYLTRANSFERASE"/>
    <property type="match status" value="1"/>
</dbReference>
<dbReference type="InterPro" id="IPR029044">
    <property type="entry name" value="Nucleotide-diphossugar_trans"/>
</dbReference>
<dbReference type="PANTHER" id="PTHR43777:SF1">
    <property type="entry name" value="MOLYBDENUM COFACTOR CYTIDYLYLTRANSFERASE"/>
    <property type="match status" value="1"/>
</dbReference>
<keyword evidence="2" id="KW-0808">Transferase</keyword>
<dbReference type="InterPro" id="IPR025877">
    <property type="entry name" value="MobA-like_NTP_Trfase"/>
</dbReference>
<sequence length="192" mass="19590">MGVVLLAAGGSSRLGHPKQLVVHQGQTLVRRAAEAALCLGGPVVVVLGAHKEAIASELTGLPVRTVAHSDWALGPGGSLAAGLAAMLATTDAPAAEAVLVMLCDQLRVDAAHLAALVAMWRSTGAPVVASEYDGTRGVPALFARSVFAELESLSPEQGARKVIAREPSRVATVLLPGGSEDVDTPLDLARLK</sequence>
<evidence type="ECO:0000313" key="2">
    <source>
        <dbReference type="EMBL" id="TQF12284.1"/>
    </source>
</evidence>
<accession>A0A540WV15</accession>
<evidence type="ECO:0000313" key="3">
    <source>
        <dbReference type="Proteomes" id="UP000315369"/>
    </source>
</evidence>
<evidence type="ECO:0000259" key="1">
    <source>
        <dbReference type="Pfam" id="PF12804"/>
    </source>
</evidence>
<dbReference type="OrthoDB" id="9779263at2"/>
<comment type="caution">
    <text evidence="2">The sequence shown here is derived from an EMBL/GenBank/DDBJ whole genome shotgun (WGS) entry which is preliminary data.</text>
</comment>
<dbReference type="Pfam" id="PF12804">
    <property type="entry name" value="NTP_transf_3"/>
    <property type="match status" value="1"/>
</dbReference>